<dbReference type="GO" id="GO:0016757">
    <property type="term" value="F:glycosyltransferase activity"/>
    <property type="evidence" value="ECO:0007669"/>
    <property type="project" value="UniProtKB-UniRule"/>
</dbReference>
<evidence type="ECO:0000256" key="4">
    <source>
        <dbReference type="ARBA" id="ARBA00022679"/>
    </source>
</evidence>
<keyword evidence="6" id="KW-1133">Transmembrane helix</keyword>
<accession>A0A226EY05</accession>
<evidence type="ECO:0000256" key="6">
    <source>
        <dbReference type="ARBA" id="ARBA00022989"/>
    </source>
</evidence>
<dbReference type="PANTHER" id="PTHR21461">
    <property type="entry name" value="GLYCOSYLTRANSFERASE FAMILY 92 PROTEIN"/>
    <property type="match status" value="1"/>
</dbReference>
<comment type="similarity">
    <text evidence="2 8">Belongs to the glycosyltransferase 92 family.</text>
</comment>
<dbReference type="PANTHER" id="PTHR21461:SF69">
    <property type="entry name" value="GLYCOSYLTRANSFERASE FAMILY 92 PROTEIN"/>
    <property type="match status" value="1"/>
</dbReference>
<comment type="caution">
    <text evidence="9">The sequence shown here is derived from an EMBL/GenBank/DDBJ whole genome shotgun (WGS) entry which is preliminary data.</text>
</comment>
<evidence type="ECO:0000256" key="1">
    <source>
        <dbReference type="ARBA" id="ARBA00004167"/>
    </source>
</evidence>
<dbReference type="Pfam" id="PF01697">
    <property type="entry name" value="Glyco_transf_92"/>
    <property type="match status" value="1"/>
</dbReference>
<evidence type="ECO:0000256" key="7">
    <source>
        <dbReference type="ARBA" id="ARBA00023136"/>
    </source>
</evidence>
<dbReference type="GO" id="GO:0016020">
    <property type="term" value="C:membrane"/>
    <property type="evidence" value="ECO:0007669"/>
    <property type="project" value="UniProtKB-SubCell"/>
</dbReference>
<keyword evidence="5" id="KW-0812">Transmembrane</keyword>
<keyword evidence="3 8" id="KW-0328">Glycosyltransferase</keyword>
<evidence type="ECO:0000256" key="5">
    <source>
        <dbReference type="ARBA" id="ARBA00022692"/>
    </source>
</evidence>
<dbReference type="AlphaFoldDB" id="A0A226EY05"/>
<evidence type="ECO:0000313" key="10">
    <source>
        <dbReference type="Proteomes" id="UP000198287"/>
    </source>
</evidence>
<evidence type="ECO:0000256" key="3">
    <source>
        <dbReference type="ARBA" id="ARBA00022676"/>
    </source>
</evidence>
<gene>
    <name evidence="9" type="ORF">Fcan01_01441</name>
</gene>
<name>A0A226EY05_FOLCA</name>
<dbReference type="EC" id="2.4.1.-" evidence="8"/>
<comment type="subcellular location">
    <subcellularLocation>
        <location evidence="1">Membrane</location>
        <topology evidence="1">Single-pass membrane protein</topology>
    </subcellularLocation>
</comment>
<organism evidence="9 10">
    <name type="scientific">Folsomia candida</name>
    <name type="common">Springtail</name>
    <dbReference type="NCBI Taxonomy" id="158441"/>
    <lineage>
        <taxon>Eukaryota</taxon>
        <taxon>Metazoa</taxon>
        <taxon>Ecdysozoa</taxon>
        <taxon>Arthropoda</taxon>
        <taxon>Hexapoda</taxon>
        <taxon>Collembola</taxon>
        <taxon>Entomobryomorpha</taxon>
        <taxon>Isotomoidea</taxon>
        <taxon>Isotomidae</taxon>
        <taxon>Proisotominae</taxon>
        <taxon>Folsomia</taxon>
    </lineage>
</organism>
<evidence type="ECO:0000313" key="9">
    <source>
        <dbReference type="EMBL" id="OXA62047.1"/>
    </source>
</evidence>
<dbReference type="Proteomes" id="UP000198287">
    <property type="component" value="Unassembled WGS sequence"/>
</dbReference>
<sequence>MKRRCNKIVRIRVGIRLSFYARNDNCTKILGVAALTQYPNVSCTFINSSDGTNLQNSSGSVQIFKQEVMKSNLFRPVWIYCCPLEGARSSFEKTPKIDILLKTSSNRDYYQPRIEVNKEMYPDNTGPVLYKMGMCIQPLYNYEDPIGLAEWIEYHKILGVEHFTFYNLSIGAETSKLLFSYGNQIKIMQWTLPFDPKLIKYYGQVVQINDCIYRYRGIAEFVGLTDVDEFIVPGSKYLNDFTSYHNLFQEIFSAYEILNQKPISAIIVTSRFSFSNFPHNYDVTSSSVLSQKLRILTCTNTASSGNFIYKSKVILRPKLVQEEEVRWPTVVVSGTEQIYLDEEHVHFIHYRPCSQDYLKLYCIKNCSTCDNINYTNDTSIARRFGGMLLQNVKQRLGYL</sequence>
<evidence type="ECO:0000256" key="2">
    <source>
        <dbReference type="ARBA" id="ARBA00007647"/>
    </source>
</evidence>
<dbReference type="EMBL" id="LNIX01000001">
    <property type="protein sequence ID" value="OXA62047.1"/>
    <property type="molecule type" value="Genomic_DNA"/>
</dbReference>
<dbReference type="GO" id="GO:0005737">
    <property type="term" value="C:cytoplasm"/>
    <property type="evidence" value="ECO:0007669"/>
    <property type="project" value="TreeGrafter"/>
</dbReference>
<keyword evidence="7" id="KW-0472">Membrane</keyword>
<evidence type="ECO:0000256" key="8">
    <source>
        <dbReference type="RuleBase" id="RU366017"/>
    </source>
</evidence>
<protein>
    <recommendedName>
        <fullName evidence="8">Glycosyltransferase family 92 protein</fullName>
        <ecNumber evidence="8">2.4.1.-</ecNumber>
    </recommendedName>
</protein>
<dbReference type="OrthoDB" id="6433308at2759"/>
<dbReference type="InterPro" id="IPR008166">
    <property type="entry name" value="Glyco_transf_92"/>
</dbReference>
<keyword evidence="10" id="KW-1185">Reference proteome</keyword>
<keyword evidence="4 8" id="KW-0808">Transferase</keyword>
<reference evidence="9 10" key="1">
    <citation type="submission" date="2015-12" db="EMBL/GenBank/DDBJ databases">
        <title>The genome of Folsomia candida.</title>
        <authorList>
            <person name="Faddeeva A."/>
            <person name="Derks M.F."/>
            <person name="Anvar Y."/>
            <person name="Smit S."/>
            <person name="Van Straalen N."/>
            <person name="Roelofs D."/>
        </authorList>
    </citation>
    <scope>NUCLEOTIDE SEQUENCE [LARGE SCALE GENOMIC DNA]</scope>
    <source>
        <strain evidence="9 10">VU population</strain>
        <tissue evidence="9">Whole body</tissue>
    </source>
</reference>
<proteinExistence type="inferred from homology"/>